<keyword evidence="5 8" id="KW-0694">RNA-binding</keyword>
<dbReference type="EC" id="3.1.-.-" evidence="8 9"/>
<dbReference type="InterPro" id="IPR003607">
    <property type="entry name" value="HD/PDEase_dom"/>
</dbReference>
<dbReference type="Pfam" id="PF01966">
    <property type="entry name" value="HD"/>
    <property type="match status" value="1"/>
</dbReference>
<dbReference type="InterPro" id="IPR022711">
    <property type="entry name" value="RNase_Y_N"/>
</dbReference>
<evidence type="ECO:0000256" key="7">
    <source>
        <dbReference type="ARBA" id="ARBA00023136"/>
    </source>
</evidence>
<dbReference type="InterPro" id="IPR006675">
    <property type="entry name" value="HDIG_dom"/>
</dbReference>
<dbReference type="CDD" id="cd00077">
    <property type="entry name" value="HDc"/>
    <property type="match status" value="1"/>
</dbReference>
<dbReference type="PROSITE" id="PS50084">
    <property type="entry name" value="KH_TYPE_1"/>
    <property type="match status" value="1"/>
</dbReference>
<evidence type="ECO:0000313" key="12">
    <source>
        <dbReference type="Proteomes" id="UP001314241"/>
    </source>
</evidence>
<reference evidence="11 12" key="1">
    <citation type="submission" date="2024-01" db="EMBL/GenBank/DDBJ databases">
        <authorList>
            <person name="Botero Cardona J."/>
        </authorList>
    </citation>
    <scope>NUCLEOTIDE SEQUENCE [LARGE SCALE GENOMIC DNA]</scope>
    <source>
        <strain evidence="11 12">LMG 33000</strain>
    </source>
</reference>
<evidence type="ECO:0000256" key="9">
    <source>
        <dbReference type="NCBIfam" id="TIGR03319"/>
    </source>
</evidence>
<keyword evidence="12" id="KW-1185">Reference proteome</keyword>
<evidence type="ECO:0000256" key="2">
    <source>
        <dbReference type="ARBA" id="ARBA00022722"/>
    </source>
</evidence>
<evidence type="ECO:0000313" key="11">
    <source>
        <dbReference type="EMBL" id="CAK8054657.1"/>
    </source>
</evidence>
<dbReference type="PANTHER" id="PTHR12826">
    <property type="entry name" value="RIBONUCLEASE Y"/>
    <property type="match status" value="1"/>
</dbReference>
<dbReference type="RefSeq" id="WP_349642200.1">
    <property type="nucleotide sequence ID" value="NZ_CAWVOH010000002.1"/>
</dbReference>
<name>A0ABP0ETA8_9LACO</name>
<sequence>MTLTLISAFFAAAIGLVAGFSWHRYQDAKKIDNANQVATNILEQANSEAKSIQRAAEVDAKDLAQKYRTEVENSLSDRQKQVQQQEGRLQDRIDTLDQKDATLNQRDASLIQKENQVQAQLDDAKQKQAHSDEILKRQQSKLEEIAQLTHEDAQKIVLSDAKDELMSERAALIKESEVDAKSEAERRARDIIVDAIQRSAADSVTDVTVSVVNLPSEEMKGRIIGREGRNIRALESLTGIDLIIDDTPESVVLSGFDPLRRQIAKQALEALISDGRINPARIEEAVEKSRRQVDEMVREKGEEAVFELGLRGMHPDLIKLIGRLNYRTSYGQNVLQHSIEVAKIAGVMAAELKMDVALAKRAGLIHDIGKAVDAEVEGSHVELGVRLAEKFNEKPAVVNAIASHHGDTEPTTPIAELVAAADAISAARPGARSESLENYVQRLKELEKIADSYKGVKDAFAIQAGREVRVIVEPKKVTDIEATVLAHDIKSQVEEQLEYPGHVKVTVVRETRAVDYAH</sequence>
<dbReference type="SUPFAM" id="SSF109604">
    <property type="entry name" value="HD-domain/PDEase-like"/>
    <property type="match status" value="1"/>
</dbReference>
<dbReference type="HAMAP" id="MF_00335">
    <property type="entry name" value="RNase_Y"/>
    <property type="match status" value="1"/>
</dbReference>
<evidence type="ECO:0000256" key="6">
    <source>
        <dbReference type="ARBA" id="ARBA00022989"/>
    </source>
</evidence>
<dbReference type="CDD" id="cd22431">
    <property type="entry name" value="KH-I_RNaseY"/>
    <property type="match status" value="1"/>
</dbReference>
<comment type="function">
    <text evidence="8">Endoribonuclease that initiates mRNA decay.</text>
</comment>
<dbReference type="InterPro" id="IPR036612">
    <property type="entry name" value="KH_dom_type_1_sf"/>
</dbReference>
<dbReference type="Pfam" id="PF12072">
    <property type="entry name" value="RNase_Y_N"/>
    <property type="match status" value="1"/>
</dbReference>
<keyword evidence="1" id="KW-0812">Transmembrane</keyword>
<evidence type="ECO:0000256" key="1">
    <source>
        <dbReference type="ARBA" id="ARBA00022692"/>
    </source>
</evidence>
<dbReference type="PANTHER" id="PTHR12826:SF15">
    <property type="entry name" value="RIBONUCLEASE Y"/>
    <property type="match status" value="1"/>
</dbReference>
<keyword evidence="2 8" id="KW-0540">Nuclease</keyword>
<dbReference type="NCBIfam" id="TIGR00277">
    <property type="entry name" value="HDIG"/>
    <property type="match status" value="1"/>
</dbReference>
<dbReference type="InterPro" id="IPR017705">
    <property type="entry name" value="Ribonuclease_Y"/>
</dbReference>
<dbReference type="SUPFAM" id="SSF54791">
    <property type="entry name" value="Eukaryotic type KH-domain (KH-domain type I)"/>
    <property type="match status" value="1"/>
</dbReference>
<evidence type="ECO:0000256" key="3">
    <source>
        <dbReference type="ARBA" id="ARBA00022759"/>
    </source>
</evidence>
<dbReference type="EMBL" id="CAWVOH010000002">
    <property type="protein sequence ID" value="CAK8054657.1"/>
    <property type="molecule type" value="Genomic_DNA"/>
</dbReference>
<comment type="caution">
    <text evidence="11">The sequence shown here is derived from an EMBL/GenBank/DDBJ whole genome shotgun (WGS) entry which is preliminary data.</text>
</comment>
<dbReference type="InterPro" id="IPR006674">
    <property type="entry name" value="HD_domain"/>
</dbReference>
<feature type="domain" description="HD" evidence="10">
    <location>
        <begin position="334"/>
        <end position="427"/>
    </location>
</feature>
<proteinExistence type="inferred from homology"/>
<dbReference type="Gene3D" id="1.10.3210.10">
    <property type="entry name" value="Hypothetical protein af1432"/>
    <property type="match status" value="1"/>
</dbReference>
<comment type="similarity">
    <text evidence="8">Belongs to the RNase Y family.</text>
</comment>
<evidence type="ECO:0000256" key="8">
    <source>
        <dbReference type="HAMAP-Rule" id="MF_00335"/>
    </source>
</evidence>
<accession>A0ABP0ETA8</accession>
<dbReference type="PROSITE" id="PS51831">
    <property type="entry name" value="HD"/>
    <property type="match status" value="1"/>
</dbReference>
<keyword evidence="7" id="KW-0472">Membrane</keyword>
<evidence type="ECO:0000256" key="4">
    <source>
        <dbReference type="ARBA" id="ARBA00022801"/>
    </source>
</evidence>
<gene>
    <name evidence="8" type="primary">rny</name>
    <name evidence="11" type="ORF">R54876_GBNLAHCA_01231</name>
</gene>
<evidence type="ECO:0000259" key="10">
    <source>
        <dbReference type="PROSITE" id="PS51831"/>
    </source>
</evidence>
<dbReference type="NCBIfam" id="TIGR03319">
    <property type="entry name" value="RNase_Y"/>
    <property type="match status" value="1"/>
</dbReference>
<evidence type="ECO:0000256" key="5">
    <source>
        <dbReference type="ARBA" id="ARBA00022884"/>
    </source>
</evidence>
<keyword evidence="4 8" id="KW-0378">Hydrolase</keyword>
<dbReference type="Gene3D" id="3.30.310.210">
    <property type="match status" value="1"/>
</dbReference>
<keyword evidence="6" id="KW-1133">Transmembrane helix</keyword>
<dbReference type="Pfam" id="PF00013">
    <property type="entry name" value="KH_1"/>
    <property type="match status" value="1"/>
</dbReference>
<dbReference type="InterPro" id="IPR004087">
    <property type="entry name" value="KH_dom"/>
</dbReference>
<dbReference type="Proteomes" id="UP001314241">
    <property type="component" value="Unassembled WGS sequence"/>
</dbReference>
<keyword evidence="3 8" id="KW-0255">Endonuclease</keyword>
<dbReference type="SMART" id="SM00322">
    <property type="entry name" value="KH"/>
    <property type="match status" value="1"/>
</dbReference>
<organism evidence="11 12">
    <name type="scientific">Eupransor demetentiae</name>
    <dbReference type="NCBI Taxonomy" id="3109584"/>
    <lineage>
        <taxon>Bacteria</taxon>
        <taxon>Bacillati</taxon>
        <taxon>Bacillota</taxon>
        <taxon>Bacilli</taxon>
        <taxon>Lactobacillales</taxon>
        <taxon>Lactobacillaceae</taxon>
        <taxon>Eupransor</taxon>
    </lineage>
</organism>
<dbReference type="InterPro" id="IPR004088">
    <property type="entry name" value="KH_dom_type_1"/>
</dbReference>
<protein>
    <recommendedName>
        <fullName evidence="8 9">Ribonuclease Y</fullName>
        <shortName evidence="8">RNase Y</shortName>
        <ecNumber evidence="8 9">3.1.-.-</ecNumber>
    </recommendedName>
</protein>
<dbReference type="SMART" id="SM00471">
    <property type="entry name" value="HDc"/>
    <property type="match status" value="1"/>
</dbReference>